<dbReference type="Pfam" id="PF01810">
    <property type="entry name" value="LysE"/>
    <property type="match status" value="1"/>
</dbReference>
<evidence type="ECO:0000256" key="7">
    <source>
        <dbReference type="SAM" id="Phobius"/>
    </source>
</evidence>
<dbReference type="RefSeq" id="WP_133504724.1">
    <property type="nucleotide sequence ID" value="NZ_SNXC01000014.1"/>
</dbReference>
<feature type="transmembrane region" description="Helical" evidence="7">
    <location>
        <begin position="119"/>
        <end position="140"/>
    </location>
</feature>
<protein>
    <submittedName>
        <fullName evidence="8">Threonine/homoserine/homoserine lactone efflux protein</fullName>
    </submittedName>
</protein>
<name>A0A4R6M548_9GAMM</name>
<comment type="subcellular location">
    <subcellularLocation>
        <location evidence="1">Cell membrane</location>
        <topology evidence="1">Multi-pass membrane protein</topology>
    </subcellularLocation>
</comment>
<evidence type="ECO:0000256" key="3">
    <source>
        <dbReference type="ARBA" id="ARBA00022475"/>
    </source>
</evidence>
<dbReference type="GO" id="GO:0042970">
    <property type="term" value="F:homoserine transmembrane transporter activity"/>
    <property type="evidence" value="ECO:0007669"/>
    <property type="project" value="TreeGrafter"/>
</dbReference>
<gene>
    <name evidence="8" type="ORF">DFP79_3008</name>
</gene>
<keyword evidence="3" id="KW-1003">Cell membrane</keyword>
<keyword evidence="9" id="KW-1185">Reference proteome</keyword>
<dbReference type="PIRSF" id="PIRSF006324">
    <property type="entry name" value="LeuE"/>
    <property type="match status" value="1"/>
</dbReference>
<dbReference type="EMBL" id="SNXC01000014">
    <property type="protein sequence ID" value="TDO96433.1"/>
    <property type="molecule type" value="Genomic_DNA"/>
</dbReference>
<evidence type="ECO:0000256" key="5">
    <source>
        <dbReference type="ARBA" id="ARBA00022989"/>
    </source>
</evidence>
<sequence>MSFSVWLALVPFLMLLALTPGPNNFTSMYNGIHQGVLPATVGATGRNLAFVILMSVSAVGLGAVIVSSAFWFNVVKWFGVLYLLYLGIKTWRAPVAKIDESSSFSESSSSMLPLIRQEFLIAISNPKAILIFTAIFPQLLDVAKPLAPQFVIIGITFLLAEYFSACMYAYFGMQLRRYLSSAHWVARVNKAIASLFILAGSVLASSSR</sequence>
<feature type="transmembrane region" description="Helical" evidence="7">
    <location>
        <begin position="146"/>
        <end position="171"/>
    </location>
</feature>
<dbReference type="GO" id="GO:0005886">
    <property type="term" value="C:plasma membrane"/>
    <property type="evidence" value="ECO:0007669"/>
    <property type="project" value="UniProtKB-SubCell"/>
</dbReference>
<keyword evidence="6 7" id="KW-0472">Membrane</keyword>
<evidence type="ECO:0000256" key="2">
    <source>
        <dbReference type="ARBA" id="ARBA00007928"/>
    </source>
</evidence>
<keyword evidence="4 7" id="KW-0812">Transmembrane</keyword>
<accession>A0A4R6M548</accession>
<feature type="transmembrane region" description="Helical" evidence="7">
    <location>
        <begin position="48"/>
        <end position="72"/>
    </location>
</feature>
<evidence type="ECO:0000256" key="6">
    <source>
        <dbReference type="ARBA" id="ARBA00023136"/>
    </source>
</evidence>
<keyword evidence="5 7" id="KW-1133">Transmembrane helix</keyword>
<dbReference type="InterPro" id="IPR001123">
    <property type="entry name" value="LeuE-type"/>
</dbReference>
<dbReference type="PANTHER" id="PTHR30086">
    <property type="entry name" value="ARGININE EXPORTER PROTEIN ARGO"/>
    <property type="match status" value="1"/>
</dbReference>
<evidence type="ECO:0000256" key="1">
    <source>
        <dbReference type="ARBA" id="ARBA00004651"/>
    </source>
</evidence>
<reference evidence="8 9" key="1">
    <citation type="submission" date="2019-03" db="EMBL/GenBank/DDBJ databases">
        <title>Genomic Encyclopedia of Type Strains, Phase III (KMG-III): the genomes of soil and plant-associated and newly described type strains.</title>
        <authorList>
            <person name="Whitman W."/>
        </authorList>
    </citation>
    <scope>NUCLEOTIDE SEQUENCE [LARGE SCALE GENOMIC DNA]</scope>
    <source>
        <strain evidence="8 9">CECT 7378</strain>
    </source>
</reference>
<comment type="similarity">
    <text evidence="2">Belongs to the Rht family.</text>
</comment>
<dbReference type="OrthoDB" id="9804822at2"/>
<feature type="transmembrane region" description="Helical" evidence="7">
    <location>
        <begin position="191"/>
        <end position="207"/>
    </location>
</feature>
<evidence type="ECO:0000313" key="9">
    <source>
        <dbReference type="Proteomes" id="UP000294656"/>
    </source>
</evidence>
<dbReference type="PANTHER" id="PTHR30086:SF14">
    <property type="entry name" value="HOMOSERINE_HOMOSERINE LACTONE EFFLUX PROTEIN"/>
    <property type="match status" value="1"/>
</dbReference>
<evidence type="ECO:0000313" key="8">
    <source>
        <dbReference type="EMBL" id="TDO96433.1"/>
    </source>
</evidence>
<proteinExistence type="inferred from homology"/>
<organism evidence="8 9">
    <name type="scientific">Marinomonas balearica</name>
    <dbReference type="NCBI Taxonomy" id="491947"/>
    <lineage>
        <taxon>Bacteria</taxon>
        <taxon>Pseudomonadati</taxon>
        <taxon>Pseudomonadota</taxon>
        <taxon>Gammaproteobacteria</taxon>
        <taxon>Oceanospirillales</taxon>
        <taxon>Oceanospirillaceae</taxon>
        <taxon>Marinomonas</taxon>
    </lineage>
</organism>
<dbReference type="AlphaFoldDB" id="A0A4R6M548"/>
<dbReference type="Proteomes" id="UP000294656">
    <property type="component" value="Unassembled WGS sequence"/>
</dbReference>
<evidence type="ECO:0000256" key="4">
    <source>
        <dbReference type="ARBA" id="ARBA00022692"/>
    </source>
</evidence>
<comment type="caution">
    <text evidence="8">The sequence shown here is derived from an EMBL/GenBank/DDBJ whole genome shotgun (WGS) entry which is preliminary data.</text>
</comment>